<keyword evidence="3" id="KW-1185">Reference proteome</keyword>
<protein>
    <submittedName>
        <fullName evidence="2">Uncharacterized protein</fullName>
    </submittedName>
</protein>
<gene>
    <name evidence="2" type="ORF">CSOJ01_02976</name>
</gene>
<reference evidence="2 3" key="1">
    <citation type="journal article" date="2020" name="Phytopathology">
        <title>Genome Sequence Resources of Colletotrichum truncatum, C. plurivorum, C. musicola, and C. sojae: Four Species Pathogenic to Soybean (Glycine max).</title>
        <authorList>
            <person name="Rogerio F."/>
            <person name="Boufleur T.R."/>
            <person name="Ciampi-Guillardi M."/>
            <person name="Sukno S.A."/>
            <person name="Thon M.R."/>
            <person name="Massola Junior N.S."/>
            <person name="Baroncelli R."/>
        </authorList>
    </citation>
    <scope>NUCLEOTIDE SEQUENCE [LARGE SCALE GENOMIC DNA]</scope>
    <source>
        <strain evidence="2 3">LFN0009</strain>
    </source>
</reference>
<dbReference type="EMBL" id="WIGN01000028">
    <property type="protein sequence ID" value="KAF6816353.1"/>
    <property type="molecule type" value="Genomic_DNA"/>
</dbReference>
<sequence length="172" mass="19275">MLEWRFHEIWRTHGQGQHDEAETAAAELLMHPRLSPLHQAGLHLLLAGSSFEYVEHATKAVRLYNEVKQQYQYSFSSDQQVNIQKLLDAAKTALRKARTSQNRINRETERGIPPARLNIPPSSQTGPETTADSQRTQGAGRLQSTALTDFDDDTSPLPLIGDFVPSDDDNKA</sequence>
<proteinExistence type="predicted"/>
<accession>A0A8H6JPK2</accession>
<dbReference type="AlphaFoldDB" id="A0A8H6JPK2"/>
<feature type="compositionally biased region" description="Polar residues" evidence="1">
    <location>
        <begin position="120"/>
        <end position="147"/>
    </location>
</feature>
<name>A0A8H6JPK2_9PEZI</name>
<feature type="region of interest" description="Disordered" evidence="1">
    <location>
        <begin position="97"/>
        <end position="172"/>
    </location>
</feature>
<evidence type="ECO:0000256" key="1">
    <source>
        <dbReference type="SAM" id="MobiDB-lite"/>
    </source>
</evidence>
<comment type="caution">
    <text evidence="2">The sequence shown here is derived from an EMBL/GenBank/DDBJ whole genome shotgun (WGS) entry which is preliminary data.</text>
</comment>
<organism evidence="2 3">
    <name type="scientific">Colletotrichum sojae</name>
    <dbReference type="NCBI Taxonomy" id="2175907"/>
    <lineage>
        <taxon>Eukaryota</taxon>
        <taxon>Fungi</taxon>
        <taxon>Dikarya</taxon>
        <taxon>Ascomycota</taxon>
        <taxon>Pezizomycotina</taxon>
        <taxon>Sordariomycetes</taxon>
        <taxon>Hypocreomycetidae</taxon>
        <taxon>Glomerellales</taxon>
        <taxon>Glomerellaceae</taxon>
        <taxon>Colletotrichum</taxon>
        <taxon>Colletotrichum orchidearum species complex</taxon>
    </lineage>
</organism>
<evidence type="ECO:0000313" key="3">
    <source>
        <dbReference type="Proteomes" id="UP000652219"/>
    </source>
</evidence>
<evidence type="ECO:0000313" key="2">
    <source>
        <dbReference type="EMBL" id="KAF6816353.1"/>
    </source>
</evidence>
<dbReference type="Proteomes" id="UP000652219">
    <property type="component" value="Unassembled WGS sequence"/>
</dbReference>